<sequence length="252" mass="24222">MRRSARVLPVAAMAAVALGGAVPLASAEPAAEVSPAAARPGDTVTVAVVCDPVGGAPPEVIDAASEAFAGGSVSLRRVPGDDAAAGPVYRGSARTLTAGGSESAGDPAGGPEAAGDPAGGESGWDAGGSEAAGDPVRGPEAAGDPAGGESGWDAGGKSPWTVDGTCPAEPGGQGKPWRASFTATREEGGDWPACSGPPESCGSPTLQRGVQAGRGGAFNDSVPALVAGGLLIAGALGAAAHRLWRRDTRGDA</sequence>
<evidence type="ECO:0000313" key="4">
    <source>
        <dbReference type="EMBL" id="QOV43967.1"/>
    </source>
</evidence>
<protein>
    <recommendedName>
        <fullName evidence="6">Secreted protein</fullName>
    </recommendedName>
</protein>
<feature type="signal peptide" evidence="3">
    <location>
        <begin position="1"/>
        <end position="27"/>
    </location>
</feature>
<name>A0A7M2T5L5_STRCW</name>
<evidence type="ECO:0000313" key="5">
    <source>
        <dbReference type="Proteomes" id="UP000594008"/>
    </source>
</evidence>
<evidence type="ECO:0000256" key="3">
    <source>
        <dbReference type="SAM" id="SignalP"/>
    </source>
</evidence>
<keyword evidence="3" id="KW-0732">Signal</keyword>
<evidence type="ECO:0000256" key="2">
    <source>
        <dbReference type="SAM" id="Phobius"/>
    </source>
</evidence>
<feature type="compositionally biased region" description="Low complexity" evidence="1">
    <location>
        <begin position="103"/>
        <end position="116"/>
    </location>
</feature>
<evidence type="ECO:0000256" key="1">
    <source>
        <dbReference type="SAM" id="MobiDB-lite"/>
    </source>
</evidence>
<evidence type="ECO:0008006" key="6">
    <source>
        <dbReference type="Google" id="ProtNLM"/>
    </source>
</evidence>
<gene>
    <name evidence="4" type="ORF">IPT68_30575</name>
</gene>
<dbReference type="RefSeq" id="WP_189698216.1">
    <property type="nucleotide sequence ID" value="NZ_BMTA01000007.1"/>
</dbReference>
<feature type="transmembrane region" description="Helical" evidence="2">
    <location>
        <begin position="224"/>
        <end position="244"/>
    </location>
</feature>
<keyword evidence="2" id="KW-0472">Membrane</keyword>
<dbReference type="EMBL" id="CP063374">
    <property type="protein sequence ID" value="QOV43967.1"/>
    <property type="molecule type" value="Genomic_DNA"/>
</dbReference>
<dbReference type="Proteomes" id="UP000594008">
    <property type="component" value="Chromosome"/>
</dbReference>
<feature type="region of interest" description="Disordered" evidence="1">
    <location>
        <begin position="94"/>
        <end position="178"/>
    </location>
</feature>
<feature type="chain" id="PRO_5031443273" description="Secreted protein" evidence="3">
    <location>
        <begin position="28"/>
        <end position="252"/>
    </location>
</feature>
<keyword evidence="2" id="KW-0812">Transmembrane</keyword>
<accession>A0A7M2T5L5</accession>
<keyword evidence="2" id="KW-1133">Transmembrane helix</keyword>
<feature type="compositionally biased region" description="Gly residues" evidence="1">
    <location>
        <begin position="145"/>
        <end position="154"/>
    </location>
</feature>
<keyword evidence="5" id="KW-1185">Reference proteome</keyword>
<dbReference type="AlphaFoldDB" id="A0A7M2T5L5"/>
<organism evidence="4 5">
    <name type="scientific">Streptomyces chromofuscus</name>
    <dbReference type="NCBI Taxonomy" id="42881"/>
    <lineage>
        <taxon>Bacteria</taxon>
        <taxon>Bacillati</taxon>
        <taxon>Actinomycetota</taxon>
        <taxon>Actinomycetes</taxon>
        <taxon>Kitasatosporales</taxon>
        <taxon>Streptomycetaceae</taxon>
        <taxon>Streptomyces</taxon>
    </lineage>
</organism>
<dbReference type="KEGG" id="schf:IPT68_30575"/>
<reference evidence="4 5" key="1">
    <citation type="submission" date="2020-10" db="EMBL/GenBank/DDBJ databases">
        <title>Streptomyces chromofuscus complate genome analysis.</title>
        <authorList>
            <person name="Anwar N."/>
        </authorList>
    </citation>
    <scope>NUCLEOTIDE SEQUENCE [LARGE SCALE GENOMIC DNA]</scope>
    <source>
        <strain evidence="4 5">DSM 40273</strain>
    </source>
</reference>
<proteinExistence type="predicted"/>
<feature type="compositionally biased region" description="Gly residues" evidence="1">
    <location>
        <begin position="117"/>
        <end position="126"/>
    </location>
</feature>